<accession>A0A1D1W228</accession>
<sequence length="106" mass="11011">MNLCGNVQYQQASTRTGGAISPGGGQKTHISDETNGDHNKPRNPANIVFCCMRRGLPVIDGLEFDGNPIIVLGDGPALSSMTAFATTDHGTVIGPPPSKSAQYGTI</sequence>
<evidence type="ECO:0000256" key="1">
    <source>
        <dbReference type="SAM" id="MobiDB-lite"/>
    </source>
</evidence>
<dbReference type="AlphaFoldDB" id="A0A1D1W228"/>
<dbReference type="EMBL" id="BDGG01000014">
    <property type="protein sequence ID" value="GAV06773.1"/>
    <property type="molecule type" value="Genomic_DNA"/>
</dbReference>
<feature type="compositionally biased region" description="Basic and acidic residues" evidence="1">
    <location>
        <begin position="29"/>
        <end position="40"/>
    </location>
</feature>
<organism evidence="2 3">
    <name type="scientific">Ramazzottius varieornatus</name>
    <name type="common">Water bear</name>
    <name type="synonym">Tardigrade</name>
    <dbReference type="NCBI Taxonomy" id="947166"/>
    <lineage>
        <taxon>Eukaryota</taxon>
        <taxon>Metazoa</taxon>
        <taxon>Ecdysozoa</taxon>
        <taxon>Tardigrada</taxon>
        <taxon>Eutardigrada</taxon>
        <taxon>Parachela</taxon>
        <taxon>Hypsibioidea</taxon>
        <taxon>Ramazzottiidae</taxon>
        <taxon>Ramazzottius</taxon>
    </lineage>
</organism>
<evidence type="ECO:0000313" key="2">
    <source>
        <dbReference type="EMBL" id="GAV06773.1"/>
    </source>
</evidence>
<proteinExistence type="predicted"/>
<keyword evidence="3" id="KW-1185">Reference proteome</keyword>
<comment type="caution">
    <text evidence="2">The sequence shown here is derived from an EMBL/GenBank/DDBJ whole genome shotgun (WGS) entry which is preliminary data.</text>
</comment>
<evidence type="ECO:0000313" key="3">
    <source>
        <dbReference type="Proteomes" id="UP000186922"/>
    </source>
</evidence>
<dbReference type="Proteomes" id="UP000186922">
    <property type="component" value="Unassembled WGS sequence"/>
</dbReference>
<protein>
    <submittedName>
        <fullName evidence="2">Uncharacterized protein</fullName>
    </submittedName>
</protein>
<name>A0A1D1W228_RAMVA</name>
<gene>
    <name evidence="2" type="primary">RvY_16704-1</name>
    <name evidence="2" type="synonym">RvY_16704.1</name>
    <name evidence="2" type="ORF">RvY_16704</name>
</gene>
<feature type="region of interest" description="Disordered" evidence="1">
    <location>
        <begin position="14"/>
        <end position="43"/>
    </location>
</feature>
<reference evidence="2 3" key="1">
    <citation type="journal article" date="2016" name="Nat. Commun.">
        <title>Extremotolerant tardigrade genome and improved radiotolerance of human cultured cells by tardigrade-unique protein.</title>
        <authorList>
            <person name="Hashimoto T."/>
            <person name="Horikawa D.D."/>
            <person name="Saito Y."/>
            <person name="Kuwahara H."/>
            <person name="Kozuka-Hata H."/>
            <person name="Shin-I T."/>
            <person name="Minakuchi Y."/>
            <person name="Ohishi K."/>
            <person name="Motoyama A."/>
            <person name="Aizu T."/>
            <person name="Enomoto A."/>
            <person name="Kondo K."/>
            <person name="Tanaka S."/>
            <person name="Hara Y."/>
            <person name="Koshikawa S."/>
            <person name="Sagara H."/>
            <person name="Miura T."/>
            <person name="Yokobori S."/>
            <person name="Miyagawa K."/>
            <person name="Suzuki Y."/>
            <person name="Kubo T."/>
            <person name="Oyama M."/>
            <person name="Kohara Y."/>
            <person name="Fujiyama A."/>
            <person name="Arakawa K."/>
            <person name="Katayama T."/>
            <person name="Toyoda A."/>
            <person name="Kunieda T."/>
        </authorList>
    </citation>
    <scope>NUCLEOTIDE SEQUENCE [LARGE SCALE GENOMIC DNA]</scope>
    <source>
        <strain evidence="2 3">YOKOZUNA-1</strain>
    </source>
</reference>